<dbReference type="EMBL" id="JABXXO010000001">
    <property type="protein sequence ID" value="KAF7784749.1"/>
    <property type="molecule type" value="Genomic_DNA"/>
</dbReference>
<protein>
    <recommendedName>
        <fullName evidence="9">Major facilitator superfamily (MFS) profile domain-containing protein</fullName>
    </recommendedName>
</protein>
<feature type="region of interest" description="Disordered" evidence="7">
    <location>
        <begin position="109"/>
        <end position="143"/>
    </location>
</feature>
<feature type="transmembrane region" description="Helical" evidence="8">
    <location>
        <begin position="298"/>
        <end position="321"/>
    </location>
</feature>
<feature type="transmembrane region" description="Helical" evidence="8">
    <location>
        <begin position="483"/>
        <end position="501"/>
    </location>
</feature>
<evidence type="ECO:0000256" key="3">
    <source>
        <dbReference type="ARBA" id="ARBA00022448"/>
    </source>
</evidence>
<evidence type="ECO:0000259" key="9">
    <source>
        <dbReference type="PROSITE" id="PS50850"/>
    </source>
</evidence>
<dbReference type="SUPFAM" id="SSF103473">
    <property type="entry name" value="MFS general substrate transporter"/>
    <property type="match status" value="1"/>
</dbReference>
<sequence length="629" mass="68943">MATWLTTAVDESCHTNGEFRGRRRSSVYPLTSVPRLFFPSQSNAVHQASEYYQDESALEDEIELTPRDADPLTNTGNLFASSKLDSPAMEISPLSHAHVSDYASKLTVPRHHDSKGKTADYKEPPTPILGQESTPTTAVSSRKGSYDELISGTTRASAEPVDGGGTTRPFERMKWRLAAGFFAFFMCGWGDGITGTVLPLFMADFNINFTMSSLLYAANLIGFLSGTLLVESILKILSRTSLNQKRSAWYPYIRFGKKIGSIGVPRSFVQSRHLVVVYGGLVHGSFFVMMGLKTGYPLTFIAYVASAFSRGIVTAAMNLYFKTVLPQSIAYSYGVWGIGSLLSPLICQSLISAGIPWNQFYFGSLVLAAFNFGFLTVTFRPTINEWVKERRTDSKRPIVRRDSDNSTATILGQSTTNAVSSSTENTLVSNPHRSALRWALSLKMQWLFSLFIFLYYGCETTTQAFIVSYLLKTRNANPNTVGYVSSGFWAGISIGRIAWGYYMSRFSFTQRKWLIHASITLGLVLELLIWFVNSNIGDAFSTGIIGLVFGPVYPAVLSLATALLPQEVHLVTMGLIGSAGSLGAAVFPFIAGVVSTSHGVQIVPRVSVGLAGIIFSMWFFFPSRPSSGN</sequence>
<reference evidence="10 11" key="1">
    <citation type="journal article" name="Sci. Rep.">
        <title>Telomere-to-telomere assembled and centromere annotated genomes of the two main subspecies of the button mushroom Agaricus bisporus reveal especially polymorphic chromosome ends.</title>
        <authorList>
            <person name="Sonnenberg A.S.M."/>
            <person name="Sedaghat-Telgerd N."/>
            <person name="Lavrijssen B."/>
            <person name="Ohm R.A."/>
            <person name="Hendrickx P.M."/>
            <person name="Scholtmeijer K."/>
            <person name="Baars J.J.P."/>
            <person name="van Peer A."/>
        </authorList>
    </citation>
    <scope>NUCLEOTIDE SEQUENCE [LARGE SCALE GENOMIC DNA]</scope>
    <source>
        <strain evidence="10 11">H119_p4</strain>
    </source>
</reference>
<feature type="transmembrane region" description="Helical" evidence="8">
    <location>
        <begin position="333"/>
        <end position="355"/>
    </location>
</feature>
<dbReference type="PANTHER" id="PTHR23514">
    <property type="entry name" value="BYPASS OF STOP CODON PROTEIN 6"/>
    <property type="match status" value="1"/>
</dbReference>
<dbReference type="AlphaFoldDB" id="A0A8H7KLL2"/>
<dbReference type="GO" id="GO:0012505">
    <property type="term" value="C:endomembrane system"/>
    <property type="evidence" value="ECO:0007669"/>
    <property type="project" value="UniProtKB-SubCell"/>
</dbReference>
<evidence type="ECO:0000313" key="11">
    <source>
        <dbReference type="Proteomes" id="UP000629468"/>
    </source>
</evidence>
<dbReference type="InterPro" id="IPR051788">
    <property type="entry name" value="MFS_Transporter"/>
</dbReference>
<dbReference type="Pfam" id="PF07690">
    <property type="entry name" value="MFS_1"/>
    <property type="match status" value="1"/>
</dbReference>
<comment type="subcellular location">
    <subcellularLocation>
        <location evidence="1">Endomembrane system</location>
        <topology evidence="1">Multi-pass membrane protein</topology>
    </subcellularLocation>
</comment>
<feature type="transmembrane region" description="Helical" evidence="8">
    <location>
        <begin position="602"/>
        <end position="621"/>
    </location>
</feature>
<dbReference type="PROSITE" id="PS50850">
    <property type="entry name" value="MFS"/>
    <property type="match status" value="1"/>
</dbReference>
<feature type="transmembrane region" description="Helical" evidence="8">
    <location>
        <begin position="177"/>
        <end position="202"/>
    </location>
</feature>
<feature type="transmembrane region" description="Helical" evidence="8">
    <location>
        <begin position="544"/>
        <end position="563"/>
    </location>
</feature>
<gene>
    <name evidence="10" type="ORF">Agabi119p4_914</name>
</gene>
<evidence type="ECO:0000256" key="1">
    <source>
        <dbReference type="ARBA" id="ARBA00004127"/>
    </source>
</evidence>
<keyword evidence="6 8" id="KW-0472">Membrane</keyword>
<keyword evidence="3" id="KW-0813">Transport</keyword>
<dbReference type="GO" id="GO:0016020">
    <property type="term" value="C:membrane"/>
    <property type="evidence" value="ECO:0007669"/>
    <property type="project" value="TreeGrafter"/>
</dbReference>
<dbReference type="Proteomes" id="UP000629468">
    <property type="component" value="Unassembled WGS sequence"/>
</dbReference>
<evidence type="ECO:0000256" key="8">
    <source>
        <dbReference type="SAM" id="Phobius"/>
    </source>
</evidence>
<feature type="transmembrane region" description="Helical" evidence="8">
    <location>
        <begin position="361"/>
        <end position="383"/>
    </location>
</feature>
<dbReference type="Gene3D" id="1.20.1250.20">
    <property type="entry name" value="MFS general substrate transporter like domains"/>
    <property type="match status" value="1"/>
</dbReference>
<feature type="transmembrane region" description="Helical" evidence="8">
    <location>
        <begin position="570"/>
        <end position="590"/>
    </location>
</feature>
<accession>A0A8H7KLL2</accession>
<feature type="transmembrane region" description="Helical" evidence="8">
    <location>
        <begin position="446"/>
        <end position="471"/>
    </location>
</feature>
<comment type="similarity">
    <text evidence="2">Belongs to the major facilitator superfamily.</text>
</comment>
<feature type="domain" description="Major facilitator superfamily (MFS) profile" evidence="9">
    <location>
        <begin position="445"/>
        <end position="629"/>
    </location>
</feature>
<dbReference type="InterPro" id="IPR020846">
    <property type="entry name" value="MFS_dom"/>
</dbReference>
<dbReference type="InterPro" id="IPR011701">
    <property type="entry name" value="MFS"/>
</dbReference>
<keyword evidence="5 8" id="KW-1133">Transmembrane helix</keyword>
<feature type="compositionally biased region" description="Polar residues" evidence="7">
    <location>
        <begin position="131"/>
        <end position="143"/>
    </location>
</feature>
<feature type="transmembrane region" description="Helical" evidence="8">
    <location>
        <begin position="214"/>
        <end position="237"/>
    </location>
</feature>
<feature type="transmembrane region" description="Helical" evidence="8">
    <location>
        <begin position="513"/>
        <end position="532"/>
    </location>
</feature>
<dbReference type="PANTHER" id="PTHR23514:SF3">
    <property type="entry name" value="BYPASS OF STOP CODON PROTEIN 6"/>
    <property type="match status" value="1"/>
</dbReference>
<evidence type="ECO:0000256" key="4">
    <source>
        <dbReference type="ARBA" id="ARBA00022692"/>
    </source>
</evidence>
<keyword evidence="4 8" id="KW-0812">Transmembrane</keyword>
<proteinExistence type="inferred from homology"/>
<comment type="caution">
    <text evidence="10">The sequence shown here is derived from an EMBL/GenBank/DDBJ whole genome shotgun (WGS) entry which is preliminary data.</text>
</comment>
<organism evidence="10 11">
    <name type="scientific">Agaricus bisporus var. burnettii</name>
    <dbReference type="NCBI Taxonomy" id="192524"/>
    <lineage>
        <taxon>Eukaryota</taxon>
        <taxon>Fungi</taxon>
        <taxon>Dikarya</taxon>
        <taxon>Basidiomycota</taxon>
        <taxon>Agaricomycotina</taxon>
        <taxon>Agaricomycetes</taxon>
        <taxon>Agaricomycetidae</taxon>
        <taxon>Agaricales</taxon>
        <taxon>Agaricineae</taxon>
        <taxon>Agaricaceae</taxon>
        <taxon>Agaricus</taxon>
    </lineage>
</organism>
<evidence type="ECO:0000313" key="10">
    <source>
        <dbReference type="EMBL" id="KAF7784749.1"/>
    </source>
</evidence>
<dbReference type="InterPro" id="IPR036259">
    <property type="entry name" value="MFS_trans_sf"/>
</dbReference>
<evidence type="ECO:0000256" key="2">
    <source>
        <dbReference type="ARBA" id="ARBA00008335"/>
    </source>
</evidence>
<evidence type="ECO:0000256" key="6">
    <source>
        <dbReference type="ARBA" id="ARBA00023136"/>
    </source>
</evidence>
<dbReference type="GO" id="GO:0022857">
    <property type="term" value="F:transmembrane transporter activity"/>
    <property type="evidence" value="ECO:0007669"/>
    <property type="project" value="InterPro"/>
</dbReference>
<evidence type="ECO:0000256" key="7">
    <source>
        <dbReference type="SAM" id="MobiDB-lite"/>
    </source>
</evidence>
<name>A0A8H7KLL2_AGABI</name>
<evidence type="ECO:0000256" key="5">
    <source>
        <dbReference type="ARBA" id="ARBA00022989"/>
    </source>
</evidence>
<feature type="transmembrane region" description="Helical" evidence="8">
    <location>
        <begin position="274"/>
        <end position="292"/>
    </location>
</feature>